<dbReference type="EC" id="2.7.1.-" evidence="2"/>
<sequence length="351" mass="37796">MPSSDVRDETGRLVRHHLDRAGVDGEVTDARAMSHNGYNDLYRVTFTARPPLMLKVAPPADLPCLRYETDLLRGEAVYYRAVGPSGAGPVPTVLHQGDAGAAPGAQGGTPPGAQGRAFLLMSVLPGESWASLADEVEERERRALRSQLGGIVARAHTVTGPAFGYPAESVAPLDASWRQAFTAMTRALVADAQRFGPRLPRPLPDIEALMAAGSWALEEVTVPVAVHFDLWEGNVLLQGAPGARRVSGIVDGERMFWGDPLADLPSLRLFDRAEHDPHFTAGYRAAGGTIPDDEAARTRLALYRCYLYLIMLTETVPRRFTPLEAARTRTLVYPALEAALNVLATRSGGGA</sequence>
<proteinExistence type="predicted"/>
<dbReference type="InterPro" id="IPR002575">
    <property type="entry name" value="Aminoglycoside_PTrfase"/>
</dbReference>
<dbReference type="Gene3D" id="3.90.1200.10">
    <property type="match status" value="1"/>
</dbReference>
<dbReference type="AlphaFoldDB" id="A0AA90K735"/>
<name>A0AA90K735_9ACTN</name>
<dbReference type="Pfam" id="PF01636">
    <property type="entry name" value="APH"/>
    <property type="match status" value="1"/>
</dbReference>
<feature type="domain" description="Aminoglycoside phosphotransferase" evidence="1">
    <location>
        <begin position="34"/>
        <end position="295"/>
    </location>
</feature>
<reference evidence="2" key="1">
    <citation type="submission" date="2023-05" db="EMBL/GenBank/DDBJ databases">
        <title>Streptantibioticus silvisoli sp. nov., acidotolerant actinomycetes 1 from pine litter.</title>
        <authorList>
            <person name="Swiecimska M."/>
            <person name="Golinska P."/>
            <person name="Sangal V."/>
            <person name="Wachnowicz B."/>
            <person name="Goodfellow M."/>
        </authorList>
    </citation>
    <scope>NUCLEOTIDE SEQUENCE</scope>
    <source>
        <strain evidence="2">SL13</strain>
    </source>
</reference>
<keyword evidence="2" id="KW-0808">Transferase</keyword>
<evidence type="ECO:0000259" key="1">
    <source>
        <dbReference type="Pfam" id="PF01636"/>
    </source>
</evidence>
<evidence type="ECO:0000313" key="2">
    <source>
        <dbReference type="EMBL" id="MDI5967872.1"/>
    </source>
</evidence>
<dbReference type="InterPro" id="IPR011009">
    <property type="entry name" value="Kinase-like_dom_sf"/>
</dbReference>
<dbReference type="EMBL" id="JABXJJ020000001">
    <property type="protein sequence ID" value="MDI5967872.1"/>
    <property type="molecule type" value="Genomic_DNA"/>
</dbReference>
<gene>
    <name evidence="2" type="ORF">POF50_000635</name>
</gene>
<dbReference type="RefSeq" id="WP_271313650.1">
    <property type="nucleotide sequence ID" value="NZ_JABXJJ020000001.1"/>
</dbReference>
<dbReference type="GO" id="GO:0016740">
    <property type="term" value="F:transferase activity"/>
    <property type="evidence" value="ECO:0007669"/>
    <property type="project" value="UniProtKB-KW"/>
</dbReference>
<dbReference type="PANTHER" id="PTHR21310">
    <property type="entry name" value="AMINOGLYCOSIDE PHOSPHOTRANSFERASE-RELATED-RELATED"/>
    <property type="match status" value="1"/>
</dbReference>
<comment type="caution">
    <text evidence="2">The sequence shown here is derived from an EMBL/GenBank/DDBJ whole genome shotgun (WGS) entry which is preliminary data.</text>
</comment>
<protein>
    <submittedName>
        <fullName evidence="2">Aminoglycoside phosphotransferase family protein</fullName>
        <ecNumber evidence="2">2.7.1.-</ecNumber>
    </submittedName>
</protein>
<dbReference type="PANTHER" id="PTHR21310:SF15">
    <property type="entry name" value="AMINOGLYCOSIDE PHOSPHOTRANSFERASE DOMAIN-CONTAINING PROTEIN"/>
    <property type="match status" value="1"/>
</dbReference>
<dbReference type="SUPFAM" id="SSF56112">
    <property type="entry name" value="Protein kinase-like (PK-like)"/>
    <property type="match status" value="1"/>
</dbReference>
<organism evidence="2">
    <name type="scientific">Streptantibioticus silvisoli</name>
    <dbReference type="NCBI Taxonomy" id="2705255"/>
    <lineage>
        <taxon>Bacteria</taxon>
        <taxon>Bacillati</taxon>
        <taxon>Actinomycetota</taxon>
        <taxon>Actinomycetes</taxon>
        <taxon>Kitasatosporales</taxon>
        <taxon>Streptomycetaceae</taxon>
        <taxon>Streptantibioticus</taxon>
    </lineage>
</organism>
<dbReference type="InterPro" id="IPR051678">
    <property type="entry name" value="AGP_Transferase"/>
</dbReference>
<accession>A0AA90K735</accession>